<comment type="caution">
    <text evidence="1">The sequence shown here is derived from an EMBL/GenBank/DDBJ whole genome shotgun (WGS) entry which is preliminary data.</text>
</comment>
<proteinExistence type="predicted"/>
<evidence type="ECO:0000313" key="2">
    <source>
        <dbReference type="Proteomes" id="UP000499080"/>
    </source>
</evidence>
<dbReference type="Proteomes" id="UP000499080">
    <property type="component" value="Unassembled WGS sequence"/>
</dbReference>
<dbReference type="EMBL" id="BGPR01003089">
    <property type="protein sequence ID" value="GBM83532.1"/>
    <property type="molecule type" value="Genomic_DNA"/>
</dbReference>
<reference evidence="1 2" key="1">
    <citation type="journal article" date="2019" name="Sci. Rep.">
        <title>Orb-weaving spider Araneus ventricosus genome elucidates the spidroin gene catalogue.</title>
        <authorList>
            <person name="Kono N."/>
            <person name="Nakamura H."/>
            <person name="Ohtoshi R."/>
            <person name="Moran D.A.P."/>
            <person name="Shinohara A."/>
            <person name="Yoshida Y."/>
            <person name="Fujiwara M."/>
            <person name="Mori M."/>
            <person name="Tomita M."/>
            <person name="Arakawa K."/>
        </authorList>
    </citation>
    <scope>NUCLEOTIDE SEQUENCE [LARGE SCALE GENOMIC DNA]</scope>
</reference>
<gene>
    <name evidence="1" type="ORF">AVEN_119694_1</name>
</gene>
<organism evidence="1 2">
    <name type="scientific">Araneus ventricosus</name>
    <name type="common">Orbweaver spider</name>
    <name type="synonym">Epeira ventricosa</name>
    <dbReference type="NCBI Taxonomy" id="182803"/>
    <lineage>
        <taxon>Eukaryota</taxon>
        <taxon>Metazoa</taxon>
        <taxon>Ecdysozoa</taxon>
        <taxon>Arthropoda</taxon>
        <taxon>Chelicerata</taxon>
        <taxon>Arachnida</taxon>
        <taxon>Araneae</taxon>
        <taxon>Araneomorphae</taxon>
        <taxon>Entelegynae</taxon>
        <taxon>Araneoidea</taxon>
        <taxon>Araneidae</taxon>
        <taxon>Araneus</taxon>
    </lineage>
</organism>
<accession>A0A4Y2J2Y0</accession>
<dbReference type="AlphaFoldDB" id="A0A4Y2J2Y0"/>
<protein>
    <submittedName>
        <fullName evidence="1">Uncharacterized protein</fullName>
    </submittedName>
</protein>
<name>A0A4Y2J2Y0_ARAVE</name>
<sequence>MFNPRHSRYNDYQTCISSGYLVESGSEPSYPTKHPLDMHVWYSLYLACRGSCEVESRRECLILDTPDTMSTRHAYPADVWWNQVPNPQIPKPRSNYQATMAHK</sequence>
<keyword evidence="2" id="KW-1185">Reference proteome</keyword>
<evidence type="ECO:0000313" key="1">
    <source>
        <dbReference type="EMBL" id="GBM83532.1"/>
    </source>
</evidence>